<dbReference type="EMBL" id="CP065997">
    <property type="protein sequence ID" value="QQB37507.1"/>
    <property type="molecule type" value="Genomic_DNA"/>
</dbReference>
<dbReference type="AlphaFoldDB" id="A0A7T4E5H6"/>
<name>A0A7T4E5H6_9BURK</name>
<proteinExistence type="predicted"/>
<sequence>MPTPSLYRCRQPDVSRGAAAPRLQDLIRRHAEPLAQLLRRHLASAPTDGGAGFDAAAAHWRERGSGPFSSWLYGIALGLLREADAAPASSPAGAGFLDRFTAAMPPEVAQPLLALARSELDAAECALYLCKPAPAAERLAGLAG</sequence>
<organism evidence="1 2">
    <name type="scientific">Achromobacter deleyi</name>
    <dbReference type="NCBI Taxonomy" id="1353891"/>
    <lineage>
        <taxon>Bacteria</taxon>
        <taxon>Pseudomonadati</taxon>
        <taxon>Pseudomonadota</taxon>
        <taxon>Betaproteobacteria</taxon>
        <taxon>Burkholderiales</taxon>
        <taxon>Alcaligenaceae</taxon>
        <taxon>Achromobacter</taxon>
    </lineage>
</organism>
<reference evidence="1 2" key="1">
    <citation type="submission" date="2020-12" db="EMBL/GenBank/DDBJ databases">
        <title>FDA dAtabase for Regulatory Grade micrObial Sequences (FDA-ARGOS): Supporting development and validation of Infectious Disease Dx tests.</title>
        <authorList>
            <person name="Sproer C."/>
            <person name="Gronow S."/>
            <person name="Severitt S."/>
            <person name="Schroder I."/>
            <person name="Tallon L."/>
            <person name="Sadzewicz L."/>
            <person name="Zhao X."/>
            <person name="Boylan J."/>
            <person name="Ott S."/>
            <person name="Bowen H."/>
            <person name="Vavikolanu K."/>
            <person name="Mehta A."/>
            <person name="Aluvathingal J."/>
            <person name="Nadendla S."/>
            <person name="Lowell S."/>
            <person name="Myers T."/>
            <person name="Yan Y."/>
            <person name="Sichtig H."/>
        </authorList>
    </citation>
    <scope>NUCLEOTIDE SEQUENCE [LARGE SCALE GENOMIC DNA]</scope>
    <source>
        <strain evidence="1 2">FDAARGOS_1050</strain>
    </source>
</reference>
<evidence type="ECO:0000313" key="1">
    <source>
        <dbReference type="EMBL" id="QQB37507.1"/>
    </source>
</evidence>
<protein>
    <submittedName>
        <fullName evidence="1">Uncharacterized protein</fullName>
    </submittedName>
</protein>
<dbReference type="RefSeq" id="WP_198487004.1">
    <property type="nucleotide sequence ID" value="NZ_CP065997.1"/>
</dbReference>
<dbReference type="Proteomes" id="UP000595231">
    <property type="component" value="Chromosome"/>
</dbReference>
<accession>A0A7T4E5H6</accession>
<gene>
    <name evidence="1" type="ORF">I6I07_13350</name>
</gene>
<evidence type="ECO:0000313" key="2">
    <source>
        <dbReference type="Proteomes" id="UP000595231"/>
    </source>
</evidence>